<dbReference type="GeneID" id="35430977"/>
<keyword evidence="3" id="KW-1185">Reference proteome</keyword>
<feature type="compositionally biased region" description="Basic and acidic residues" evidence="1">
    <location>
        <begin position="190"/>
        <end position="203"/>
    </location>
</feature>
<evidence type="ECO:0000313" key="3">
    <source>
        <dbReference type="Proteomes" id="UP001302367"/>
    </source>
</evidence>
<dbReference type="EMBL" id="CP134188">
    <property type="protein sequence ID" value="WPB03099.1"/>
    <property type="molecule type" value="Genomic_DNA"/>
</dbReference>
<sequence length="386" mass="42238">MTDGMSTPSLEALSTPSPEARSSTSYDPSSDGSSDKPFFSDDGETLDIDSPSVLSDSSDEEEGPEEGSEYSSGDRNSPGGDADVSDGEFGSSSEAQSCATYNPSTSSNSSDEDQDGNSDSGHPGAASVSINQNDIKTATALVENMSDMTDMKKKDVAVATGESQNFDHSKDLDGWDDCSIEVTPAEETDFDMRSSTDSKESKNTKTSCARSEDCDTDASSLDEFEDAFEYVSRMDVPPNPIKTLQQIHAVHVAGTHNHILPPYRIKGDTADLLTTTYHPDSPEGKALRATYEAQYEKFRPAYEAETDPQYDHWEYDQAVADLKDYRHGLKVVHVRGFTGEIPTIFYDVVCDETCPQYQDNLAKQISRAAQRLKQDWWDDLDLGGLF</sequence>
<feature type="compositionally biased region" description="Acidic residues" evidence="1">
    <location>
        <begin position="57"/>
        <end position="68"/>
    </location>
</feature>
<feature type="compositionally biased region" description="Low complexity" evidence="1">
    <location>
        <begin position="22"/>
        <end position="37"/>
    </location>
</feature>
<dbReference type="Proteomes" id="UP001302367">
    <property type="component" value="Chromosome 5"/>
</dbReference>
<name>A0ABZ0NU59_CERBT</name>
<reference evidence="2 3" key="1">
    <citation type="submission" date="2023-09" db="EMBL/GenBank/DDBJ databases">
        <title>Complete-Gapless Cercospora beticola genome.</title>
        <authorList>
            <person name="Wyatt N.A."/>
            <person name="Spanner R.E."/>
            <person name="Bolton M.D."/>
        </authorList>
    </citation>
    <scope>NUCLEOTIDE SEQUENCE [LARGE SCALE GENOMIC DNA]</scope>
    <source>
        <strain evidence="2">Cb09-40</strain>
    </source>
</reference>
<protein>
    <submittedName>
        <fullName evidence="2">Uncharacterized protein</fullName>
    </submittedName>
</protein>
<proteinExistence type="predicted"/>
<feature type="region of interest" description="Disordered" evidence="1">
    <location>
        <begin position="184"/>
        <end position="215"/>
    </location>
</feature>
<accession>A0ABZ0NU59</accession>
<dbReference type="RefSeq" id="XP_023448699.2">
    <property type="nucleotide sequence ID" value="XM_023599914.2"/>
</dbReference>
<gene>
    <name evidence="2" type="ORF">RHO25_007736</name>
</gene>
<feature type="compositionally biased region" description="Polar residues" evidence="1">
    <location>
        <begin position="1"/>
        <end position="21"/>
    </location>
</feature>
<organism evidence="2 3">
    <name type="scientific">Cercospora beticola</name>
    <name type="common">Sugarbeet leaf spot fungus</name>
    <dbReference type="NCBI Taxonomy" id="122368"/>
    <lineage>
        <taxon>Eukaryota</taxon>
        <taxon>Fungi</taxon>
        <taxon>Dikarya</taxon>
        <taxon>Ascomycota</taxon>
        <taxon>Pezizomycotina</taxon>
        <taxon>Dothideomycetes</taxon>
        <taxon>Dothideomycetidae</taxon>
        <taxon>Mycosphaerellales</taxon>
        <taxon>Mycosphaerellaceae</taxon>
        <taxon>Cercospora</taxon>
    </lineage>
</organism>
<feature type="compositionally biased region" description="Polar residues" evidence="1">
    <location>
        <begin position="90"/>
        <end position="109"/>
    </location>
</feature>
<feature type="region of interest" description="Disordered" evidence="1">
    <location>
        <begin position="1"/>
        <end position="134"/>
    </location>
</feature>
<evidence type="ECO:0000256" key="1">
    <source>
        <dbReference type="SAM" id="MobiDB-lite"/>
    </source>
</evidence>
<evidence type="ECO:0000313" key="2">
    <source>
        <dbReference type="EMBL" id="WPB03099.1"/>
    </source>
</evidence>